<evidence type="ECO:0000313" key="1">
    <source>
        <dbReference type="EMBL" id="MBW0474251.1"/>
    </source>
</evidence>
<dbReference type="Proteomes" id="UP000765509">
    <property type="component" value="Unassembled WGS sequence"/>
</dbReference>
<keyword evidence="2" id="KW-1185">Reference proteome</keyword>
<sequence>MSTHDPLEELLNEFREGKFSTSLTNKQKPILLKILRKNRPAFSIGDEPLGNIRGHYIELYLDVERHYPPMLRKPPYPASLETRKQIVNF</sequence>
<protein>
    <submittedName>
        <fullName evidence="1">Uncharacterized protein</fullName>
    </submittedName>
</protein>
<accession>A0A9Q3GNQ8</accession>
<comment type="caution">
    <text evidence="1">The sequence shown here is derived from an EMBL/GenBank/DDBJ whole genome shotgun (WGS) entry which is preliminary data.</text>
</comment>
<gene>
    <name evidence="1" type="ORF">O181_013966</name>
</gene>
<organism evidence="1 2">
    <name type="scientific">Austropuccinia psidii MF-1</name>
    <dbReference type="NCBI Taxonomy" id="1389203"/>
    <lineage>
        <taxon>Eukaryota</taxon>
        <taxon>Fungi</taxon>
        <taxon>Dikarya</taxon>
        <taxon>Basidiomycota</taxon>
        <taxon>Pucciniomycotina</taxon>
        <taxon>Pucciniomycetes</taxon>
        <taxon>Pucciniales</taxon>
        <taxon>Sphaerophragmiaceae</taxon>
        <taxon>Austropuccinia</taxon>
    </lineage>
</organism>
<dbReference type="AlphaFoldDB" id="A0A9Q3GNQ8"/>
<dbReference type="EMBL" id="AVOT02003676">
    <property type="protein sequence ID" value="MBW0474251.1"/>
    <property type="molecule type" value="Genomic_DNA"/>
</dbReference>
<reference evidence="1" key="1">
    <citation type="submission" date="2021-03" db="EMBL/GenBank/DDBJ databases">
        <title>Draft genome sequence of rust myrtle Austropuccinia psidii MF-1, a brazilian biotype.</title>
        <authorList>
            <person name="Quecine M.C."/>
            <person name="Pachon D.M.R."/>
            <person name="Bonatelli M.L."/>
            <person name="Correr F.H."/>
            <person name="Franceschini L.M."/>
            <person name="Leite T.F."/>
            <person name="Margarido G.R.A."/>
            <person name="Almeida C.A."/>
            <person name="Ferrarezi J.A."/>
            <person name="Labate C.A."/>
        </authorList>
    </citation>
    <scope>NUCLEOTIDE SEQUENCE</scope>
    <source>
        <strain evidence="1">MF-1</strain>
    </source>
</reference>
<proteinExistence type="predicted"/>
<evidence type="ECO:0000313" key="2">
    <source>
        <dbReference type="Proteomes" id="UP000765509"/>
    </source>
</evidence>
<name>A0A9Q3GNQ8_9BASI</name>